<dbReference type="OrthoDB" id="2406449at2759"/>
<dbReference type="InterPro" id="IPR004211">
    <property type="entry name" value="Endonuclease_7"/>
</dbReference>
<dbReference type="PANTHER" id="PTHR31511:SF12">
    <property type="entry name" value="RHO TERMINATION FACTOR N-TERMINAL DOMAIN-CONTAINING PROTEIN"/>
    <property type="match status" value="1"/>
</dbReference>
<keyword evidence="2" id="KW-1185">Reference proteome</keyword>
<dbReference type="GO" id="GO:0003676">
    <property type="term" value="F:nucleic acid binding"/>
    <property type="evidence" value="ECO:0007669"/>
    <property type="project" value="InterPro"/>
</dbReference>
<dbReference type="EMBL" id="CAJVPS010008887">
    <property type="protein sequence ID" value="CAG8646167.1"/>
    <property type="molecule type" value="Genomic_DNA"/>
</dbReference>
<protein>
    <submittedName>
        <fullName evidence="1">1883_t:CDS:1</fullName>
    </submittedName>
</protein>
<dbReference type="InterPro" id="IPR044925">
    <property type="entry name" value="His-Me_finger_sf"/>
</dbReference>
<dbReference type="InterPro" id="IPR017964">
    <property type="entry name" value="DNA-dir_DNA_pol_B_CS"/>
</dbReference>
<dbReference type="PANTHER" id="PTHR31511">
    <property type="entry name" value="PROTEIN CBG23764"/>
    <property type="match status" value="1"/>
</dbReference>
<name>A0A9N9DPM1_9GLOM</name>
<sequence>AYHTREEALKANRKPPHLNEIRRLRRNADIANFNKIKFPATLHDIDKFEEINLNYAINIFRPVYKEVFGKIKVDIDPLHISERNYQVEHMIDLLYLTEGEESLNDRKNPNDIPEELRTHYVLITDFTRLMRKWNNHHGKKYFCRKCLRFPYSRLDLLQEHILTCPGPNKASQRLILPEEAEQIAVSYGYTIHCSDGTTQKPVINRESENIIKDLMENLQEDLDVILDKLCDPLLCEKMTPKLWRQYQMASKCWICEEKLHESGYNKIRVFDPETKKYLGASHKKCYGKKPMIQGKLDDEQKKTHNACKKCMYCKTQLPDEGKNKVLDHDHITGKFRGASHSSCNLKLRIDPETIKIPVLFCNGSGYDFHHLMQEIAKVTDEKIVPIANNSEQYITFSVGQLQFIDSLKFSLPGLAKMAENLRDEKKGQTKTPEQLAKCFPFMSKFISPHLLSLLTRKGIFPYQWLNSKTKFNETQLPSRKDFNSDLDGFNYCDHNCRIEKCEHGEKIGKCKHKCQKCKHKKEPGNCNECEENKECEHEKIYTISQKDYDFAHMVWRETECKTFGDYHDIYLKTDVLILADAFEAFRKASYSAFKLDPANYLMAPGLAWDACMKVTKVTLELFNEHQGDMHDFFTAMKRGGMSLARRRIARANIPGLEGYDGKKAKKWLLYLDANNLYGWAMSQYLPTGGFKWLSTKPIEATSPLVQKILSLKEKSNRGCCLEVKLSIPKELHPKFRDYPMCPERKKVPYDWYSLKQKEWLGNQCPDTEKLILTLYDKDHYVIHYRNLQQCIREGYVLEKVYRILEFDQSPWQEPYIAMNTQRRAKAKNAFEKDFWKLMNNSVFGKTMEDVRKRVNIDLVRQVGEERRLHRLISDPAFVSRKIFYGANLVAVHRRQTNVKLNKPEYVGACILDLSKYFMYNFWYGYLKKKYGDRVRLLYTDTDSLIIEIETENIYQDMIDDCDLFDFSDYPKDHWVVKNLPEYQWILNDEGERVLKNTKVIGKWKDENGGDQAIGYAGVRAKCYSVVCENSRKNMIKAKGLKKSLIKKELSHKIFEDCVLEGKEDQPRTAQFLRSYRHRMYRIRQTKRSVNPFDSKLWIAQDNVTTYLYGDCEILEE</sequence>
<dbReference type="PROSITE" id="PS00116">
    <property type="entry name" value="DNA_POLYMERASE_B"/>
    <property type="match status" value="1"/>
</dbReference>
<dbReference type="Gene3D" id="3.40.1800.10">
    <property type="entry name" value="His-Me finger endonucleases"/>
    <property type="match status" value="1"/>
</dbReference>
<dbReference type="SUPFAM" id="SSF54060">
    <property type="entry name" value="His-Me finger endonucleases"/>
    <property type="match status" value="1"/>
</dbReference>
<dbReference type="GO" id="GO:0000166">
    <property type="term" value="F:nucleotide binding"/>
    <property type="evidence" value="ECO:0007669"/>
    <property type="project" value="InterPro"/>
</dbReference>
<proteinExistence type="predicted"/>
<dbReference type="InterPro" id="IPR038563">
    <property type="entry name" value="Endonuclease_7_sf"/>
</dbReference>
<evidence type="ECO:0000313" key="2">
    <source>
        <dbReference type="Proteomes" id="UP000789508"/>
    </source>
</evidence>
<reference evidence="1" key="1">
    <citation type="submission" date="2021-06" db="EMBL/GenBank/DDBJ databases">
        <authorList>
            <person name="Kallberg Y."/>
            <person name="Tangrot J."/>
            <person name="Rosling A."/>
        </authorList>
    </citation>
    <scope>NUCLEOTIDE SEQUENCE</scope>
    <source>
        <strain evidence="1">FL130A</strain>
    </source>
</reference>
<accession>A0A9N9DPM1</accession>
<organism evidence="1 2">
    <name type="scientific">Ambispora leptoticha</name>
    <dbReference type="NCBI Taxonomy" id="144679"/>
    <lineage>
        <taxon>Eukaryota</taxon>
        <taxon>Fungi</taxon>
        <taxon>Fungi incertae sedis</taxon>
        <taxon>Mucoromycota</taxon>
        <taxon>Glomeromycotina</taxon>
        <taxon>Glomeromycetes</taxon>
        <taxon>Archaeosporales</taxon>
        <taxon>Ambisporaceae</taxon>
        <taxon>Ambispora</taxon>
    </lineage>
</organism>
<dbReference type="SUPFAM" id="SSF56672">
    <property type="entry name" value="DNA/RNA polymerases"/>
    <property type="match status" value="1"/>
</dbReference>
<dbReference type="Proteomes" id="UP000789508">
    <property type="component" value="Unassembled WGS sequence"/>
</dbReference>
<dbReference type="InterPro" id="IPR043502">
    <property type="entry name" value="DNA/RNA_pol_sf"/>
</dbReference>
<feature type="non-terminal residue" evidence="1">
    <location>
        <position position="1"/>
    </location>
</feature>
<dbReference type="Pfam" id="PF02945">
    <property type="entry name" value="Endonuclease_7"/>
    <property type="match status" value="1"/>
</dbReference>
<dbReference type="AlphaFoldDB" id="A0A9N9DPM1"/>
<gene>
    <name evidence="1" type="ORF">ALEPTO_LOCUS9870</name>
</gene>
<evidence type="ECO:0000313" key="1">
    <source>
        <dbReference type="EMBL" id="CAG8646167.1"/>
    </source>
</evidence>
<comment type="caution">
    <text evidence="1">The sequence shown here is derived from an EMBL/GenBank/DDBJ whole genome shotgun (WGS) entry which is preliminary data.</text>
</comment>